<dbReference type="AlphaFoldDB" id="A0A4V3SHP0"/>
<feature type="region of interest" description="Disordered" evidence="1">
    <location>
        <begin position="98"/>
        <end position="203"/>
    </location>
</feature>
<name>A0A4V3SHP0_9PEZI</name>
<proteinExistence type="predicted"/>
<feature type="compositionally biased region" description="Basic and acidic residues" evidence="1">
    <location>
        <begin position="194"/>
        <end position="203"/>
    </location>
</feature>
<feature type="compositionally biased region" description="Low complexity" evidence="1">
    <location>
        <begin position="101"/>
        <end position="122"/>
    </location>
</feature>
<feature type="compositionally biased region" description="Low complexity" evidence="1">
    <location>
        <begin position="148"/>
        <end position="162"/>
    </location>
</feature>
<accession>A0A4V3SHP0</accession>
<sequence length="203" mass="21447">MSLAMRLEYCPIPHHLIITLSTNHLLSQATAQTTSTAQPSTSGRPQSQPRSHPIVDTASCANFICVANFHENLVAATDASLTWIRTAGQLLQAAMKSVSYPPQTQPGSSNGQGQGSAQSQSPAKNNPLSNITGMFGRSRGPTENKLIASQNSSSDSASTSQSRRMNQSQSAARFVSGSQGVSEAGTPRRGIRRTCGERDNSSS</sequence>
<feature type="compositionally biased region" description="Low complexity" evidence="1">
    <location>
        <begin position="29"/>
        <end position="42"/>
    </location>
</feature>
<keyword evidence="3" id="KW-1185">Reference proteome</keyword>
<dbReference type="InParanoid" id="A0A4V3SHP0"/>
<organism evidence="2 3">
    <name type="scientific">Ascodesmis nigricans</name>
    <dbReference type="NCBI Taxonomy" id="341454"/>
    <lineage>
        <taxon>Eukaryota</taxon>
        <taxon>Fungi</taxon>
        <taxon>Dikarya</taxon>
        <taxon>Ascomycota</taxon>
        <taxon>Pezizomycotina</taxon>
        <taxon>Pezizomycetes</taxon>
        <taxon>Pezizales</taxon>
        <taxon>Ascodesmidaceae</taxon>
        <taxon>Ascodesmis</taxon>
    </lineage>
</organism>
<feature type="region of interest" description="Disordered" evidence="1">
    <location>
        <begin position="29"/>
        <end position="53"/>
    </location>
</feature>
<evidence type="ECO:0000256" key="1">
    <source>
        <dbReference type="SAM" id="MobiDB-lite"/>
    </source>
</evidence>
<gene>
    <name evidence="2" type="ORF">EX30DRAFT_352214</name>
</gene>
<feature type="compositionally biased region" description="Polar residues" evidence="1">
    <location>
        <begin position="163"/>
        <end position="181"/>
    </location>
</feature>
<evidence type="ECO:0000313" key="2">
    <source>
        <dbReference type="EMBL" id="TGZ76944.1"/>
    </source>
</evidence>
<reference evidence="2 3" key="1">
    <citation type="submission" date="2019-04" db="EMBL/GenBank/DDBJ databases">
        <title>Comparative genomics and transcriptomics to analyze fruiting body development in filamentous ascomycetes.</title>
        <authorList>
            <consortium name="DOE Joint Genome Institute"/>
            <person name="Lutkenhaus R."/>
            <person name="Traeger S."/>
            <person name="Breuer J."/>
            <person name="Kuo A."/>
            <person name="Lipzen A."/>
            <person name="Pangilinan J."/>
            <person name="Dilworth D."/>
            <person name="Sandor L."/>
            <person name="Poggeler S."/>
            <person name="Barry K."/>
            <person name="Grigoriev I.V."/>
            <person name="Nowrousian M."/>
        </authorList>
    </citation>
    <scope>NUCLEOTIDE SEQUENCE [LARGE SCALE GENOMIC DNA]</scope>
    <source>
        <strain evidence="2 3">CBS 389.68</strain>
    </source>
</reference>
<evidence type="ECO:0000313" key="3">
    <source>
        <dbReference type="Proteomes" id="UP000298138"/>
    </source>
</evidence>
<protein>
    <submittedName>
        <fullName evidence="2">Uncharacterized protein</fullName>
    </submittedName>
</protein>
<feature type="compositionally biased region" description="Polar residues" evidence="1">
    <location>
        <begin position="123"/>
        <end position="132"/>
    </location>
</feature>
<dbReference type="EMBL" id="ML220162">
    <property type="protein sequence ID" value="TGZ76944.1"/>
    <property type="molecule type" value="Genomic_DNA"/>
</dbReference>
<dbReference type="Proteomes" id="UP000298138">
    <property type="component" value="Unassembled WGS sequence"/>
</dbReference>